<dbReference type="AlphaFoldDB" id="A0A6S6QUQ5"/>
<organism evidence="1 2">
    <name type="scientific">Anaerocolumna cellulosilytica</name>
    <dbReference type="NCBI Taxonomy" id="433286"/>
    <lineage>
        <taxon>Bacteria</taxon>
        <taxon>Bacillati</taxon>
        <taxon>Bacillota</taxon>
        <taxon>Clostridia</taxon>
        <taxon>Lachnospirales</taxon>
        <taxon>Lachnospiraceae</taxon>
        <taxon>Anaerocolumna</taxon>
    </lineage>
</organism>
<evidence type="ECO:0000313" key="2">
    <source>
        <dbReference type="Proteomes" id="UP000515561"/>
    </source>
</evidence>
<dbReference type="RefSeq" id="WP_184088557.1">
    <property type="nucleotide sequence ID" value="NZ_AP023367.1"/>
</dbReference>
<keyword evidence="2" id="KW-1185">Reference proteome</keyword>
<proteinExistence type="predicted"/>
<accession>A0A6S6QUQ5</accession>
<dbReference type="Proteomes" id="UP000515561">
    <property type="component" value="Chromosome"/>
</dbReference>
<name>A0A6S6QUQ5_9FIRM</name>
<gene>
    <name evidence="1" type="ORF">acsn021_25720</name>
</gene>
<evidence type="ECO:0000313" key="1">
    <source>
        <dbReference type="EMBL" id="BCJ95003.1"/>
    </source>
</evidence>
<sequence length="76" mass="8546">MREIWYAYKNSKYRDVICGAIFAFLGLPFLVWGVTIISEARESYMTLVGPVAGILVCLAFGLGSMFKNRKVTADIY</sequence>
<protein>
    <submittedName>
        <fullName evidence="1">Uncharacterized protein</fullName>
    </submittedName>
</protein>
<dbReference type="EMBL" id="AP023367">
    <property type="protein sequence ID" value="BCJ95003.1"/>
    <property type="molecule type" value="Genomic_DNA"/>
</dbReference>
<dbReference type="KEGG" id="acel:acsn021_25720"/>
<reference evidence="1 2" key="1">
    <citation type="journal article" date="2016" name="Int. J. Syst. Evol. Microbiol.">
        <title>Descriptions of Anaerotaenia torta gen. nov., sp. nov. and Anaerocolumna cellulosilytica gen. nov., sp. nov. isolated from a methanogenic reactor of cattle waste.</title>
        <authorList>
            <person name="Uek A."/>
            <person name="Ohtaki Y."/>
            <person name="Kaku N."/>
            <person name="Ueki K."/>
        </authorList>
    </citation>
    <scope>NUCLEOTIDE SEQUENCE [LARGE SCALE GENOMIC DNA]</scope>
    <source>
        <strain evidence="1 2">SN021</strain>
    </source>
</reference>